<dbReference type="AlphaFoldDB" id="A0A917LYG3"/>
<evidence type="ECO:0000313" key="5">
    <source>
        <dbReference type="Proteomes" id="UP000647241"/>
    </source>
</evidence>
<dbReference type="InterPro" id="IPR000719">
    <property type="entry name" value="Prot_kinase_dom"/>
</dbReference>
<accession>A0A917LYG3</accession>
<dbReference type="Proteomes" id="UP000647241">
    <property type="component" value="Unassembled WGS sequence"/>
</dbReference>
<evidence type="ECO:0000313" key="4">
    <source>
        <dbReference type="EMBL" id="GGG65411.1"/>
    </source>
</evidence>
<dbReference type="EMBL" id="BMGT01000001">
    <property type="protein sequence ID" value="GGG65411.1"/>
    <property type="molecule type" value="Genomic_DNA"/>
</dbReference>
<keyword evidence="5" id="KW-1185">Reference proteome</keyword>
<dbReference type="RefSeq" id="WP_188552464.1">
    <property type="nucleotide sequence ID" value="NZ_BMGT01000001.1"/>
</dbReference>
<reference evidence="4" key="1">
    <citation type="journal article" date="2014" name="Int. J. Syst. Evol. Microbiol.">
        <title>Complete genome sequence of Corynebacterium casei LMG S-19264T (=DSM 44701T), isolated from a smear-ripened cheese.</title>
        <authorList>
            <consortium name="US DOE Joint Genome Institute (JGI-PGF)"/>
            <person name="Walter F."/>
            <person name="Albersmeier A."/>
            <person name="Kalinowski J."/>
            <person name="Ruckert C."/>
        </authorList>
    </citation>
    <scope>NUCLEOTIDE SEQUENCE</scope>
    <source>
        <strain evidence="4">CGMCC 1.12997</strain>
    </source>
</reference>
<keyword evidence="2" id="KW-0472">Membrane</keyword>
<evidence type="ECO:0000259" key="3">
    <source>
        <dbReference type="PROSITE" id="PS50011"/>
    </source>
</evidence>
<dbReference type="InterPro" id="IPR011009">
    <property type="entry name" value="Kinase-like_dom_sf"/>
</dbReference>
<reference evidence="4" key="2">
    <citation type="submission" date="2020-09" db="EMBL/GenBank/DDBJ databases">
        <authorList>
            <person name="Sun Q."/>
            <person name="Zhou Y."/>
        </authorList>
    </citation>
    <scope>NUCLEOTIDE SEQUENCE</scope>
    <source>
        <strain evidence="4">CGMCC 1.12997</strain>
    </source>
</reference>
<evidence type="ECO:0000256" key="1">
    <source>
        <dbReference type="SAM" id="MobiDB-lite"/>
    </source>
</evidence>
<evidence type="ECO:0000256" key="2">
    <source>
        <dbReference type="SAM" id="Phobius"/>
    </source>
</evidence>
<organism evidence="4 5">
    <name type="scientific">Edaphobacter dinghuensis</name>
    <dbReference type="NCBI Taxonomy" id="1560005"/>
    <lineage>
        <taxon>Bacteria</taxon>
        <taxon>Pseudomonadati</taxon>
        <taxon>Acidobacteriota</taxon>
        <taxon>Terriglobia</taxon>
        <taxon>Terriglobales</taxon>
        <taxon>Acidobacteriaceae</taxon>
        <taxon>Edaphobacter</taxon>
    </lineage>
</organism>
<protein>
    <recommendedName>
        <fullName evidence="3">Protein kinase domain-containing protein</fullName>
    </recommendedName>
</protein>
<keyword evidence="2" id="KW-1133">Transmembrane helix</keyword>
<gene>
    <name evidence="4" type="ORF">GCM10011585_03860</name>
</gene>
<feature type="region of interest" description="Disordered" evidence="1">
    <location>
        <begin position="323"/>
        <end position="350"/>
    </location>
</feature>
<dbReference type="PROSITE" id="PS50011">
    <property type="entry name" value="PROTEIN_KINASE_DOM"/>
    <property type="match status" value="1"/>
</dbReference>
<feature type="region of interest" description="Disordered" evidence="1">
    <location>
        <begin position="417"/>
        <end position="436"/>
    </location>
</feature>
<name>A0A917LYG3_9BACT</name>
<dbReference type="GO" id="GO:0004672">
    <property type="term" value="F:protein kinase activity"/>
    <property type="evidence" value="ECO:0007669"/>
    <property type="project" value="InterPro"/>
</dbReference>
<feature type="compositionally biased region" description="Low complexity" evidence="1">
    <location>
        <begin position="323"/>
        <end position="340"/>
    </location>
</feature>
<sequence>MQLWNEYEGRIVADQFPLKKLLEPEGRSAFFATTNGSGAPAVIRLIEAHFDEPEILARWSEVAKVDQPNLIKLKKFGQTTLDETALLYAVMEPSDASLADILKERPLTTQETTQLATSLVPAIEALHAGNLVHEHIEPAHVLAVGEIIKLRSDCVREAPEGAEAVEARARDVRDLSTLLLRALTLQNRLSPGTTLPAPFQEIVTNGLSGAWGLPQIAAVLAPVALPKQPVASISAPASPKTTIISESIAYKPLSTIPASEPTLRITTPLAVSDEDQPRRVLPWTTIAAALILALFIGWHFLHKAPAPIPNLATMPAGSSQSASTVAAATAPTPSNATTSTEPNAVAATQASGPRTQWRVVAYTYNHQNQAQDKVAQILSKHPALNPEVFAPKGHAPYLVTVGGSMDHEAAMAFRRKARSEGLPRDTYAQNFPADAR</sequence>
<dbReference type="GO" id="GO:0005524">
    <property type="term" value="F:ATP binding"/>
    <property type="evidence" value="ECO:0007669"/>
    <property type="project" value="InterPro"/>
</dbReference>
<proteinExistence type="predicted"/>
<dbReference type="SUPFAM" id="SSF56112">
    <property type="entry name" value="Protein kinase-like (PK-like)"/>
    <property type="match status" value="1"/>
</dbReference>
<keyword evidence="2" id="KW-0812">Transmembrane</keyword>
<feature type="domain" description="Protein kinase" evidence="3">
    <location>
        <begin position="19"/>
        <end position="398"/>
    </location>
</feature>
<feature type="transmembrane region" description="Helical" evidence="2">
    <location>
        <begin position="280"/>
        <end position="301"/>
    </location>
</feature>
<dbReference type="Gene3D" id="1.10.510.10">
    <property type="entry name" value="Transferase(Phosphotransferase) domain 1"/>
    <property type="match status" value="1"/>
</dbReference>
<comment type="caution">
    <text evidence="4">The sequence shown here is derived from an EMBL/GenBank/DDBJ whole genome shotgun (WGS) entry which is preliminary data.</text>
</comment>